<feature type="transmembrane region" description="Helical" evidence="1">
    <location>
        <begin position="12"/>
        <end position="35"/>
    </location>
</feature>
<evidence type="ECO:0000259" key="2">
    <source>
        <dbReference type="Pfam" id="PF12704"/>
    </source>
</evidence>
<evidence type="ECO:0000256" key="1">
    <source>
        <dbReference type="SAM" id="Phobius"/>
    </source>
</evidence>
<keyword evidence="1" id="KW-0472">Membrane</keyword>
<dbReference type="KEGG" id="nmy:CJ229_002810"/>
<keyword evidence="1" id="KW-0812">Transmembrane</keyword>
<feature type="transmembrane region" description="Helical" evidence="1">
    <location>
        <begin position="365"/>
        <end position="390"/>
    </location>
</feature>
<dbReference type="EMBL" id="CP136964">
    <property type="protein sequence ID" value="WOS96691.1"/>
    <property type="molecule type" value="Genomic_DNA"/>
</dbReference>
<protein>
    <recommendedName>
        <fullName evidence="2">MacB-like periplasmic core domain-containing protein</fullName>
    </recommendedName>
</protein>
<dbReference type="RefSeq" id="WP_102167370.1">
    <property type="nucleotide sequence ID" value="NZ_CP136964.1"/>
</dbReference>
<proteinExistence type="predicted"/>
<dbReference type="AlphaFoldDB" id="A0AAF0YQD7"/>
<gene>
    <name evidence="3" type="ORF">CJ229_002810</name>
</gene>
<dbReference type="Proteomes" id="UP000243626">
    <property type="component" value="Chromosome"/>
</dbReference>
<dbReference type="Pfam" id="PF12704">
    <property type="entry name" value="MacB_PCD"/>
    <property type="match status" value="1"/>
</dbReference>
<keyword evidence="1" id="KW-1133">Transmembrane helix</keyword>
<feature type="transmembrane region" description="Helical" evidence="1">
    <location>
        <begin position="324"/>
        <end position="345"/>
    </location>
</feature>
<feature type="transmembrane region" description="Helical" evidence="1">
    <location>
        <begin position="276"/>
        <end position="298"/>
    </location>
</feature>
<feature type="domain" description="MacB-like periplasmic core" evidence="2">
    <location>
        <begin position="55"/>
        <end position="250"/>
    </location>
</feature>
<evidence type="ECO:0000313" key="3">
    <source>
        <dbReference type="EMBL" id="WOS96691.1"/>
    </source>
</evidence>
<accession>A0AAF0YQD7</accession>
<name>A0AAF0YQD7_9STAP</name>
<evidence type="ECO:0000313" key="4">
    <source>
        <dbReference type="Proteomes" id="UP000243626"/>
    </source>
</evidence>
<keyword evidence="4" id="KW-1185">Reference proteome</keyword>
<organism evidence="3 4">
    <name type="scientific">Nosocomiicoccus massiliensis</name>
    <dbReference type="NCBI Taxonomy" id="1232430"/>
    <lineage>
        <taxon>Bacteria</taxon>
        <taxon>Bacillati</taxon>
        <taxon>Bacillota</taxon>
        <taxon>Bacilli</taxon>
        <taxon>Bacillales</taxon>
        <taxon>Staphylococcaceae</taxon>
        <taxon>Nosocomiicoccus</taxon>
    </lineage>
</organism>
<sequence length="409" mass="47483">MKRFIFFVDEIFIKRPLLFSVIFMLFLLLNSFTYFSISTLMHAERGSEVLNRLSNNDVYISNMKVKDFHNMAPISEESAQDFYKYLIENYKFGVKHEGSSVLGIKNDHNLHNVHVMYYDENYYNTYQFKIQKGDDLYFDFKPNVDPIPILIGEGLSKTYNIGDIIEIPETYGGNDFNEYVVTGILERDSRISNMYLPITRQYLNYSIIMPLNDDILTSAARDITMNGIHDLLIFTDSEEDIKAVQEKMKNRFGAPFNFYTPEENIDEVNQYLKIGFTIQLVIFAILFILLTVLIYWNASIASRLLKKIFAVNFIVGLSYKELRIILNTFFIVLLSLNTIALIVALKLVSYESYVMKIDSSMVFGYFGILPESWLIIGGIFISNLLISFVLTEIMVYKFKKIPFTLGVFE</sequence>
<dbReference type="InterPro" id="IPR025857">
    <property type="entry name" value="MacB_PCD"/>
</dbReference>
<reference evidence="4" key="1">
    <citation type="submission" date="2017-09" db="EMBL/GenBank/DDBJ databases">
        <title>Bacterial strain isolated from the female urinary microbiota.</title>
        <authorList>
            <person name="Thomas-White K."/>
            <person name="Kumar N."/>
            <person name="Forster S."/>
            <person name="Putonti C."/>
            <person name="Lawley T."/>
            <person name="Wolfe A.J."/>
        </authorList>
    </citation>
    <scope>NUCLEOTIDE SEQUENCE [LARGE SCALE GENOMIC DNA]</scope>
    <source>
        <strain evidence="4">UMB0959</strain>
    </source>
</reference>